<evidence type="ECO:0000313" key="2">
    <source>
        <dbReference type="EMBL" id="MYL64295.1"/>
    </source>
</evidence>
<dbReference type="PROSITE" id="PS51186">
    <property type="entry name" value="GNAT"/>
    <property type="match status" value="1"/>
</dbReference>
<dbReference type="InterPro" id="IPR000182">
    <property type="entry name" value="GNAT_dom"/>
</dbReference>
<name>A0A845F0Q5_9BACL</name>
<keyword evidence="2" id="KW-0808">Transferase</keyword>
<dbReference type="Pfam" id="PF13302">
    <property type="entry name" value="Acetyltransf_3"/>
    <property type="match status" value="1"/>
</dbReference>
<dbReference type="RefSeq" id="WP_160919761.1">
    <property type="nucleotide sequence ID" value="NZ_WMEY01000003.1"/>
</dbReference>
<evidence type="ECO:0000259" key="1">
    <source>
        <dbReference type="PROSITE" id="PS51186"/>
    </source>
</evidence>
<accession>A0A845F0Q5</accession>
<evidence type="ECO:0000313" key="3">
    <source>
        <dbReference type="Proteomes" id="UP000447833"/>
    </source>
</evidence>
<feature type="domain" description="N-acetyltransferase" evidence="1">
    <location>
        <begin position="13"/>
        <end position="176"/>
    </location>
</feature>
<reference evidence="2 3" key="1">
    <citation type="submission" date="2019-11" db="EMBL/GenBank/DDBJ databases">
        <title>Genome sequences of 17 halophilic strains isolated from different environments.</title>
        <authorList>
            <person name="Furrow R.E."/>
        </authorList>
    </citation>
    <scope>NUCLEOTIDE SEQUENCE [LARGE SCALE GENOMIC DNA]</scope>
    <source>
        <strain evidence="2 3">22506_14_FS</strain>
    </source>
</reference>
<dbReference type="InterPro" id="IPR016181">
    <property type="entry name" value="Acyl_CoA_acyltransferase"/>
</dbReference>
<dbReference type="PANTHER" id="PTHR43792:SF9">
    <property type="entry name" value="RIBOSOMAL-PROTEIN-ALANINE ACETYLTRANSFERASE"/>
    <property type="match status" value="1"/>
</dbReference>
<gene>
    <name evidence="2" type="ORF">GLW07_13130</name>
</gene>
<dbReference type="GO" id="GO:0008999">
    <property type="term" value="F:protein-N-terminal-alanine acetyltransferase activity"/>
    <property type="evidence" value="ECO:0007669"/>
    <property type="project" value="TreeGrafter"/>
</dbReference>
<dbReference type="InterPro" id="IPR051531">
    <property type="entry name" value="N-acetyltransferase"/>
</dbReference>
<sequence>MEKQNPIIETKRLILREVTSEDALDMYHYLSDEEVVKHMGIAPAQSVQEVMDEIDWYQSIIKEGTGIRWGVTLKDSGKVKGSCGYLNRQHKHYRAEVGFELSKNYWGKGIASEALGAIIRYGFNHYQLERIEALIEPGNIQSQRLVSKLCFTKEGLLRHYEYTHGKFDDLYMYSII</sequence>
<dbReference type="Gene3D" id="3.40.630.30">
    <property type="match status" value="1"/>
</dbReference>
<organism evidence="2 3">
    <name type="scientific">Guptibacillus hwajinpoensis</name>
    <dbReference type="NCBI Taxonomy" id="208199"/>
    <lineage>
        <taxon>Bacteria</taxon>
        <taxon>Bacillati</taxon>
        <taxon>Bacillota</taxon>
        <taxon>Bacilli</taxon>
        <taxon>Bacillales</taxon>
        <taxon>Guptibacillaceae</taxon>
        <taxon>Guptibacillus</taxon>
    </lineage>
</organism>
<proteinExistence type="predicted"/>
<protein>
    <submittedName>
        <fullName evidence="2">GNAT family N-acetyltransferase</fullName>
    </submittedName>
</protein>
<dbReference type="AlphaFoldDB" id="A0A845F0Q5"/>
<dbReference type="PANTHER" id="PTHR43792">
    <property type="entry name" value="GNAT FAMILY, PUTATIVE (AFU_ORTHOLOGUE AFUA_3G00765)-RELATED-RELATED"/>
    <property type="match status" value="1"/>
</dbReference>
<dbReference type="Proteomes" id="UP000447833">
    <property type="component" value="Unassembled WGS sequence"/>
</dbReference>
<dbReference type="GO" id="GO:0005737">
    <property type="term" value="C:cytoplasm"/>
    <property type="evidence" value="ECO:0007669"/>
    <property type="project" value="TreeGrafter"/>
</dbReference>
<dbReference type="SUPFAM" id="SSF55729">
    <property type="entry name" value="Acyl-CoA N-acyltransferases (Nat)"/>
    <property type="match status" value="1"/>
</dbReference>
<comment type="caution">
    <text evidence="2">The sequence shown here is derived from an EMBL/GenBank/DDBJ whole genome shotgun (WGS) entry which is preliminary data.</text>
</comment>
<dbReference type="EMBL" id="WMEY01000003">
    <property type="protein sequence ID" value="MYL64295.1"/>
    <property type="molecule type" value="Genomic_DNA"/>
</dbReference>